<accession>A0A4Y2NHL4</accession>
<sequence>MKGFKLGIHELSTPFHMSQRPVYFPFILVDRFMYLIHRGSKALHRLFDTPYTPLPARLTPIHPPSPRHGEFSRFRESTLPSRSDFSNISATLLPNALHTQRVMYRQPRRIIFHFYGHLFQWITNLVGIPTLLSVNSSFHLDFTLTKGFAFLCSKKCGVEQW</sequence>
<evidence type="ECO:0000313" key="3">
    <source>
        <dbReference type="Proteomes" id="UP000499080"/>
    </source>
</evidence>
<gene>
    <name evidence="2" type="ORF">AVEN_144802_1</name>
</gene>
<protein>
    <submittedName>
        <fullName evidence="2">Uncharacterized protein</fullName>
    </submittedName>
</protein>
<keyword evidence="1" id="KW-1133">Transmembrane helix</keyword>
<feature type="transmembrane region" description="Helical" evidence="1">
    <location>
        <begin position="110"/>
        <end position="132"/>
    </location>
</feature>
<evidence type="ECO:0000256" key="1">
    <source>
        <dbReference type="SAM" id="Phobius"/>
    </source>
</evidence>
<dbReference type="EMBL" id="BGPR01009150">
    <property type="protein sequence ID" value="GBN38264.1"/>
    <property type="molecule type" value="Genomic_DNA"/>
</dbReference>
<proteinExistence type="predicted"/>
<reference evidence="2 3" key="1">
    <citation type="journal article" date="2019" name="Sci. Rep.">
        <title>Orb-weaving spider Araneus ventricosus genome elucidates the spidroin gene catalogue.</title>
        <authorList>
            <person name="Kono N."/>
            <person name="Nakamura H."/>
            <person name="Ohtoshi R."/>
            <person name="Moran D.A.P."/>
            <person name="Shinohara A."/>
            <person name="Yoshida Y."/>
            <person name="Fujiwara M."/>
            <person name="Mori M."/>
            <person name="Tomita M."/>
            <person name="Arakawa K."/>
        </authorList>
    </citation>
    <scope>NUCLEOTIDE SEQUENCE [LARGE SCALE GENOMIC DNA]</scope>
</reference>
<keyword evidence="3" id="KW-1185">Reference proteome</keyword>
<comment type="caution">
    <text evidence="2">The sequence shown here is derived from an EMBL/GenBank/DDBJ whole genome shotgun (WGS) entry which is preliminary data.</text>
</comment>
<organism evidence="2 3">
    <name type="scientific">Araneus ventricosus</name>
    <name type="common">Orbweaver spider</name>
    <name type="synonym">Epeira ventricosa</name>
    <dbReference type="NCBI Taxonomy" id="182803"/>
    <lineage>
        <taxon>Eukaryota</taxon>
        <taxon>Metazoa</taxon>
        <taxon>Ecdysozoa</taxon>
        <taxon>Arthropoda</taxon>
        <taxon>Chelicerata</taxon>
        <taxon>Arachnida</taxon>
        <taxon>Araneae</taxon>
        <taxon>Araneomorphae</taxon>
        <taxon>Entelegynae</taxon>
        <taxon>Araneoidea</taxon>
        <taxon>Araneidae</taxon>
        <taxon>Araneus</taxon>
    </lineage>
</organism>
<dbReference type="Proteomes" id="UP000499080">
    <property type="component" value="Unassembled WGS sequence"/>
</dbReference>
<keyword evidence="1" id="KW-0812">Transmembrane</keyword>
<evidence type="ECO:0000313" key="2">
    <source>
        <dbReference type="EMBL" id="GBN38264.1"/>
    </source>
</evidence>
<dbReference type="AlphaFoldDB" id="A0A4Y2NHL4"/>
<keyword evidence="1" id="KW-0472">Membrane</keyword>
<name>A0A4Y2NHL4_ARAVE</name>